<dbReference type="Proteomes" id="UP001150217">
    <property type="component" value="Unassembled WGS sequence"/>
</dbReference>
<dbReference type="EMBL" id="JANVFT010000007">
    <property type="protein sequence ID" value="KAJ4500132.1"/>
    <property type="molecule type" value="Genomic_DNA"/>
</dbReference>
<accession>A0ABQ8VUT4</accession>
<gene>
    <name evidence="1" type="ORF">C8R41DRAFT_914605</name>
</gene>
<organism evidence="1 2">
    <name type="scientific">Lentinula lateritia</name>
    <dbReference type="NCBI Taxonomy" id="40482"/>
    <lineage>
        <taxon>Eukaryota</taxon>
        <taxon>Fungi</taxon>
        <taxon>Dikarya</taxon>
        <taxon>Basidiomycota</taxon>
        <taxon>Agaricomycotina</taxon>
        <taxon>Agaricomycetes</taxon>
        <taxon>Agaricomycetidae</taxon>
        <taxon>Agaricales</taxon>
        <taxon>Marasmiineae</taxon>
        <taxon>Omphalotaceae</taxon>
        <taxon>Lentinula</taxon>
    </lineage>
</organism>
<proteinExistence type="predicted"/>
<keyword evidence="2" id="KW-1185">Reference proteome</keyword>
<protein>
    <submittedName>
        <fullName evidence="1">Uncharacterized protein</fullName>
    </submittedName>
</protein>
<comment type="caution">
    <text evidence="1">The sequence shown here is derived from an EMBL/GenBank/DDBJ whole genome shotgun (WGS) entry which is preliminary data.</text>
</comment>
<name>A0ABQ8VUT4_9AGAR</name>
<evidence type="ECO:0000313" key="2">
    <source>
        <dbReference type="Proteomes" id="UP001150217"/>
    </source>
</evidence>
<reference evidence="1" key="1">
    <citation type="submission" date="2022-08" db="EMBL/GenBank/DDBJ databases">
        <title>A Global Phylogenomic Analysis of the Shiitake Genus Lentinula.</title>
        <authorList>
            <consortium name="DOE Joint Genome Institute"/>
            <person name="Sierra-Patev S."/>
            <person name="Min B."/>
            <person name="Naranjo-Ortiz M."/>
            <person name="Looney B."/>
            <person name="Konkel Z."/>
            <person name="Slot J.C."/>
            <person name="Sakamoto Y."/>
            <person name="Steenwyk J.L."/>
            <person name="Rokas A."/>
            <person name="Carro J."/>
            <person name="Camarero S."/>
            <person name="Ferreira P."/>
            <person name="Molpeceres G."/>
            <person name="Ruiz-Duenas F.J."/>
            <person name="Serrano A."/>
            <person name="Henrissat B."/>
            <person name="Drula E."/>
            <person name="Hughes K.W."/>
            <person name="Mata J.L."/>
            <person name="Ishikawa N.K."/>
            <person name="Vargas-Isla R."/>
            <person name="Ushijima S."/>
            <person name="Smith C.A."/>
            <person name="Ahrendt S."/>
            <person name="Andreopoulos W."/>
            <person name="He G."/>
            <person name="Labutti K."/>
            <person name="Lipzen A."/>
            <person name="Ng V."/>
            <person name="Riley R."/>
            <person name="Sandor L."/>
            <person name="Barry K."/>
            <person name="Martinez A.T."/>
            <person name="Xiao Y."/>
            <person name="Gibbons J.G."/>
            <person name="Terashima K."/>
            <person name="Grigoriev I.V."/>
            <person name="Hibbett D.S."/>
        </authorList>
    </citation>
    <scope>NUCLEOTIDE SEQUENCE</scope>
    <source>
        <strain evidence="1">RHP3577 ss4</strain>
    </source>
</reference>
<evidence type="ECO:0000313" key="1">
    <source>
        <dbReference type="EMBL" id="KAJ4500132.1"/>
    </source>
</evidence>
<sequence length="207" mass="23432">MHNAQSFADSGYFNWLSHHSTIPSTLGVMEQLLNAYLNLHNILPIRNEQLGNIQSLSHDEIANIRFTHERMTLKCLRLAITAWVEQNHRDDYPGALEHISLLHIDIEQAVDVSFQQLTLDVARACMAASDTAPAERIILPPILSPKAGPAHRLIGKESSTPRIRRTGARFCRPSSRIMDNLDKGYEHSIIGSTTRGLRWSYKQERCI</sequence>